<feature type="compositionally biased region" description="Low complexity" evidence="1">
    <location>
        <begin position="464"/>
        <end position="484"/>
    </location>
</feature>
<reference evidence="2" key="1">
    <citation type="journal article" date="2012" name="Science">
        <title>Fermentation, hydrogen, and sulfur metabolism in multiple uncultivated bacterial phyla.</title>
        <authorList>
            <person name="Wrighton K.C."/>
            <person name="Thomas B.C."/>
            <person name="Sharon I."/>
            <person name="Miller C.S."/>
            <person name="Castelle C.J."/>
            <person name="VerBerkmoes N.C."/>
            <person name="Wilkins M.J."/>
            <person name="Hettich R.L."/>
            <person name="Lipton M.S."/>
            <person name="Williams K.H."/>
            <person name="Long P.E."/>
            <person name="Banfield J.F."/>
        </authorList>
    </citation>
    <scope>NUCLEOTIDE SEQUENCE [LARGE SCALE GENOMIC DNA]</scope>
</reference>
<protein>
    <submittedName>
        <fullName evidence="2">Uncharacterized protein</fullName>
    </submittedName>
</protein>
<evidence type="ECO:0000313" key="2">
    <source>
        <dbReference type="EMBL" id="EKE28619.1"/>
    </source>
</evidence>
<name>K2GEH2_9BACT</name>
<sequence length="484" mass="56915">MTRLRTNEKQSNLSGMFLPLLIALIVIVLIIKAFFWGSSADTNKHLNEWYVTVTPNQEKSEIYIYMSWDSSKQIDWSTKMYPTDAKMEVKSWEAKVTIDNSNLKLFVNKLWELKYDWKNSQWENFTVNNWDIWIETDSMPSKYITRNFSVESNWIWVFSFSQNLMASSIYVLKWEVNVTPTSDKSDVVATKIWVWQKLTILNTDLTWENFKIEDKIEPIDDIFKESDFFTKHNWLNYLNANVTLPDWTWTGSSAWTGSSVVKGWKNIIITYPEDEATVEWNTVNIEGKISSTNVEKVTLNDKEASLNKEDKTFVAKDFTLDETINNIVYKAYDKDSNMITKWVLTIYTTSKNKAKADQEKPTVTTYPLSSKDFQIFLPTENPYKTTDNLVKIAWSINKWAVKFITINDFRLTKFPQYSTNWYYFANKDYGTMNDWINLYTIKYYWKEDELLYTSLFTIVKEPSWSDSDSNTSSWSDASWSSSNG</sequence>
<dbReference type="EMBL" id="AMFJ01000311">
    <property type="protein sequence ID" value="EKE28619.1"/>
    <property type="molecule type" value="Genomic_DNA"/>
</dbReference>
<gene>
    <name evidence="2" type="ORF">ACD_3C00037G0010</name>
</gene>
<feature type="region of interest" description="Disordered" evidence="1">
    <location>
        <begin position="463"/>
        <end position="484"/>
    </location>
</feature>
<dbReference type="AlphaFoldDB" id="K2GEH2"/>
<accession>K2GEH2</accession>
<organism evidence="2">
    <name type="scientific">uncultured bacterium</name>
    <name type="common">gcode 4</name>
    <dbReference type="NCBI Taxonomy" id="1234023"/>
    <lineage>
        <taxon>Bacteria</taxon>
        <taxon>environmental samples</taxon>
    </lineage>
</organism>
<comment type="caution">
    <text evidence="2">The sequence shown here is derived from an EMBL/GenBank/DDBJ whole genome shotgun (WGS) entry which is preliminary data.</text>
</comment>
<evidence type="ECO:0000256" key="1">
    <source>
        <dbReference type="SAM" id="MobiDB-lite"/>
    </source>
</evidence>
<dbReference type="Gene3D" id="2.60.40.10">
    <property type="entry name" value="Immunoglobulins"/>
    <property type="match status" value="1"/>
</dbReference>
<dbReference type="InterPro" id="IPR013783">
    <property type="entry name" value="Ig-like_fold"/>
</dbReference>
<proteinExistence type="predicted"/>
<dbReference type="Pfam" id="PF09136">
    <property type="entry name" value="Glucodextran_B"/>
    <property type="match status" value="1"/>
</dbReference>